<dbReference type="GeneID" id="86060780"/>
<comment type="caution">
    <text evidence="6">The sequence shown here is derived from an EMBL/GenBank/DDBJ whole genome shotgun (WGS) entry which is preliminary data.</text>
</comment>
<organism evidence="6 7">
    <name type="scientific">Hungatella effluvii</name>
    <dbReference type="NCBI Taxonomy" id="1096246"/>
    <lineage>
        <taxon>Bacteria</taxon>
        <taxon>Bacillati</taxon>
        <taxon>Bacillota</taxon>
        <taxon>Clostridia</taxon>
        <taxon>Lachnospirales</taxon>
        <taxon>Lachnospiraceae</taxon>
        <taxon>Hungatella</taxon>
    </lineage>
</organism>
<dbReference type="PROSITE" id="PS51635">
    <property type="entry name" value="PNPLA"/>
    <property type="match status" value="1"/>
</dbReference>
<keyword evidence="7" id="KW-1185">Reference proteome</keyword>
<evidence type="ECO:0000256" key="4">
    <source>
        <dbReference type="PROSITE-ProRule" id="PRU01161"/>
    </source>
</evidence>
<dbReference type="CDD" id="cd07209">
    <property type="entry name" value="Pat_hypo_Ecoli_Z1214_like"/>
    <property type="match status" value="1"/>
</dbReference>
<dbReference type="AlphaFoldDB" id="A0A2V3Y8V3"/>
<feature type="short sequence motif" description="GXGXXG" evidence="4">
    <location>
        <begin position="11"/>
        <end position="16"/>
    </location>
</feature>
<dbReference type="RefSeq" id="WP_110322305.1">
    <property type="nucleotide sequence ID" value="NZ_QJKD01000003.1"/>
</dbReference>
<sequence>MSDKTAFVLGGGGSRGSYEMGVWKALRELGIDIHVVTGTSIGAVNGAMIAQGDYEKAIFLWNQIETAQVMDVPVNDEHPLKKKVWQTYQTFVLNFVKNGGTDTNPLRQTLGSFIDEERIRKSEIEYGLVTIDMDRNIPCELFREDIPCGKLIDYIIASASIYPAFKPHRIDDVRYLDGAYHDNLPVKMALEKGAGHIIAVDLEAFGVVKKEALALAKRLTYIRCYWNLGPTLVFDHTVMQRNIRLGYLDALKSFQVYEGCAFTFMRGFGNSAAEQMGGYLPLRSLLEKGSAGFVLDQLYLRQLEKIFEEHGVLEPDEGTTALVCAEVAGEVFGLSSETIYSYGIWQEQLQRQVQEFLIPEQEEKGELCFADTLYESARSLADRRSRAILAGRVIADTVRTQKEQPFPAGFSILPEAFLAGVYLAAGSFL</sequence>
<evidence type="ECO:0000313" key="7">
    <source>
        <dbReference type="Proteomes" id="UP000248057"/>
    </source>
</evidence>
<evidence type="ECO:0000259" key="5">
    <source>
        <dbReference type="PROSITE" id="PS51635"/>
    </source>
</evidence>
<feature type="short sequence motif" description="DGA/G" evidence="4">
    <location>
        <begin position="177"/>
        <end position="179"/>
    </location>
</feature>
<keyword evidence="3 4" id="KW-0443">Lipid metabolism</keyword>
<dbReference type="GO" id="GO:0016787">
    <property type="term" value="F:hydrolase activity"/>
    <property type="evidence" value="ECO:0007669"/>
    <property type="project" value="UniProtKB-UniRule"/>
</dbReference>
<proteinExistence type="predicted"/>
<dbReference type="PANTHER" id="PTHR14226:SF57">
    <property type="entry name" value="BLR7027 PROTEIN"/>
    <property type="match status" value="1"/>
</dbReference>
<dbReference type="PANTHER" id="PTHR14226">
    <property type="entry name" value="NEUROPATHY TARGET ESTERASE/SWISS CHEESE D.MELANOGASTER"/>
    <property type="match status" value="1"/>
</dbReference>
<gene>
    <name evidence="6" type="ORF">DFR60_103276</name>
</gene>
<keyword evidence="2 4" id="KW-0442">Lipid degradation</keyword>
<accession>A0A2V3Y8V3</accession>
<dbReference type="Gene3D" id="3.40.1090.10">
    <property type="entry name" value="Cytosolic phospholipase A2 catalytic domain"/>
    <property type="match status" value="2"/>
</dbReference>
<dbReference type="InterPro" id="IPR016035">
    <property type="entry name" value="Acyl_Trfase/lysoPLipase"/>
</dbReference>
<dbReference type="InterPro" id="IPR050301">
    <property type="entry name" value="NTE"/>
</dbReference>
<protein>
    <submittedName>
        <fullName evidence="6">NTE family protein</fullName>
    </submittedName>
</protein>
<reference evidence="6 7" key="1">
    <citation type="submission" date="2018-05" db="EMBL/GenBank/DDBJ databases">
        <title>Genomic Encyclopedia of Type Strains, Phase IV (KMG-IV): sequencing the most valuable type-strain genomes for metagenomic binning, comparative biology and taxonomic classification.</title>
        <authorList>
            <person name="Goeker M."/>
        </authorList>
    </citation>
    <scope>NUCLEOTIDE SEQUENCE [LARGE SCALE GENOMIC DNA]</scope>
    <source>
        <strain evidence="6 7">DSM 24995</strain>
    </source>
</reference>
<keyword evidence="1 4" id="KW-0378">Hydrolase</keyword>
<name>A0A2V3Y8V3_9FIRM</name>
<dbReference type="Pfam" id="PF01734">
    <property type="entry name" value="Patatin"/>
    <property type="match status" value="1"/>
</dbReference>
<dbReference type="InterPro" id="IPR002641">
    <property type="entry name" value="PNPLA_dom"/>
</dbReference>
<dbReference type="EMBL" id="QJKD01000003">
    <property type="protein sequence ID" value="PXX55221.1"/>
    <property type="molecule type" value="Genomic_DNA"/>
</dbReference>
<dbReference type="SUPFAM" id="SSF52151">
    <property type="entry name" value="FabD/lysophospholipase-like"/>
    <property type="match status" value="1"/>
</dbReference>
<dbReference type="Proteomes" id="UP000248057">
    <property type="component" value="Unassembled WGS sequence"/>
</dbReference>
<dbReference type="GO" id="GO:0016042">
    <property type="term" value="P:lipid catabolic process"/>
    <property type="evidence" value="ECO:0007669"/>
    <property type="project" value="UniProtKB-UniRule"/>
</dbReference>
<evidence type="ECO:0000256" key="3">
    <source>
        <dbReference type="ARBA" id="ARBA00023098"/>
    </source>
</evidence>
<feature type="short sequence motif" description="GXSXG" evidence="4">
    <location>
        <begin position="38"/>
        <end position="42"/>
    </location>
</feature>
<evidence type="ECO:0000256" key="1">
    <source>
        <dbReference type="ARBA" id="ARBA00022801"/>
    </source>
</evidence>
<evidence type="ECO:0000256" key="2">
    <source>
        <dbReference type="ARBA" id="ARBA00022963"/>
    </source>
</evidence>
<feature type="active site" description="Nucleophile" evidence="4">
    <location>
        <position position="40"/>
    </location>
</feature>
<feature type="domain" description="PNPLA" evidence="5">
    <location>
        <begin position="7"/>
        <end position="190"/>
    </location>
</feature>
<feature type="active site" description="Proton acceptor" evidence="4">
    <location>
        <position position="177"/>
    </location>
</feature>
<evidence type="ECO:0000313" key="6">
    <source>
        <dbReference type="EMBL" id="PXX55221.1"/>
    </source>
</evidence>